<keyword evidence="4" id="KW-1185">Reference proteome</keyword>
<dbReference type="InterPro" id="IPR036457">
    <property type="entry name" value="PPM-type-like_dom_sf"/>
</dbReference>
<evidence type="ECO:0000313" key="3">
    <source>
        <dbReference type="EMBL" id="KAB8192728.1"/>
    </source>
</evidence>
<protein>
    <submittedName>
        <fullName evidence="3">SpoIIE family protein phosphatase</fullName>
    </submittedName>
</protein>
<dbReference type="Pfam" id="PF07228">
    <property type="entry name" value="SpoIIE"/>
    <property type="match status" value="1"/>
</dbReference>
<comment type="caution">
    <text evidence="3">The sequence shown here is derived from an EMBL/GenBank/DDBJ whole genome shotgun (WGS) entry which is preliminary data.</text>
</comment>
<gene>
    <name evidence="3" type="ORF">FH608_024950</name>
</gene>
<dbReference type="GO" id="GO:0016791">
    <property type="term" value="F:phosphatase activity"/>
    <property type="evidence" value="ECO:0007669"/>
    <property type="project" value="TreeGrafter"/>
</dbReference>
<reference evidence="3 4" key="1">
    <citation type="submission" date="2019-10" db="EMBL/GenBank/DDBJ databases">
        <title>Nonomuraea sp. nov., isolated from Phyllanthus amarus.</title>
        <authorList>
            <person name="Klykleung N."/>
            <person name="Tanasupawat S."/>
        </authorList>
    </citation>
    <scope>NUCLEOTIDE SEQUENCE [LARGE SCALE GENOMIC DNA]</scope>
    <source>
        <strain evidence="3 4">PA1-10</strain>
    </source>
</reference>
<dbReference type="EMBL" id="VDLX02000009">
    <property type="protein sequence ID" value="KAB8192728.1"/>
    <property type="molecule type" value="Genomic_DNA"/>
</dbReference>
<dbReference type="Gene3D" id="3.60.40.10">
    <property type="entry name" value="PPM-type phosphatase domain"/>
    <property type="match status" value="1"/>
</dbReference>
<accession>A0A5C4W9P0</accession>
<dbReference type="Proteomes" id="UP000312512">
    <property type="component" value="Unassembled WGS sequence"/>
</dbReference>
<dbReference type="InterPro" id="IPR052016">
    <property type="entry name" value="Bact_Sigma-Reg"/>
</dbReference>
<dbReference type="PANTHER" id="PTHR43156">
    <property type="entry name" value="STAGE II SPORULATION PROTEIN E-RELATED"/>
    <property type="match status" value="1"/>
</dbReference>
<dbReference type="OrthoDB" id="118142at2"/>
<dbReference type="InterPro" id="IPR011006">
    <property type="entry name" value="CheY-like_superfamily"/>
</dbReference>
<feature type="compositionally biased region" description="Polar residues" evidence="2">
    <location>
        <begin position="422"/>
        <end position="434"/>
    </location>
</feature>
<name>A0A5C4W9P0_9ACTN</name>
<evidence type="ECO:0000256" key="1">
    <source>
        <dbReference type="ARBA" id="ARBA00022801"/>
    </source>
</evidence>
<dbReference type="SUPFAM" id="SSF52172">
    <property type="entry name" value="CheY-like"/>
    <property type="match status" value="1"/>
</dbReference>
<dbReference type="AlphaFoldDB" id="A0A5C4W9P0"/>
<evidence type="ECO:0000256" key="2">
    <source>
        <dbReference type="SAM" id="MobiDB-lite"/>
    </source>
</evidence>
<organism evidence="3 4">
    <name type="scientific">Nonomuraea phyllanthi</name>
    <dbReference type="NCBI Taxonomy" id="2219224"/>
    <lineage>
        <taxon>Bacteria</taxon>
        <taxon>Bacillati</taxon>
        <taxon>Actinomycetota</taxon>
        <taxon>Actinomycetes</taxon>
        <taxon>Streptosporangiales</taxon>
        <taxon>Streptosporangiaceae</taxon>
        <taxon>Nonomuraea</taxon>
    </lineage>
</organism>
<sequence length="441" mass="47274">MPTALVVTEPADPTSPAVLELDGALRAEGFEVELVVPDDLVLSHPHPDLLLISAALGLQRMALVSQRFLVDGRMPTIVAFPDDDLGALEECVRAGFDYVTRPFLPGLLRSRANSCWERWQLSTAVEEMAALASLREYERELRIARDIQAGFLPESLPRLDGWEIAASFRPARQVAGDFYDVFTIVNGRRLALVVADVCDKGVGAALFMALIRTLLRHTAEHTGYVQDVGDDAAASLDRALDGPMGESALPLLSLGAGPLIQAVVGTNRYMARNHLKQAYFATMFFGVLDPCSGDLVYINGGHNPPIVVRADGRQTLLPPTGPAVGILADSSYTLGHVQLGPGDALFAYTDGVVEARNAAHGLFGTPRLQEVLGASGAHAEGLLAAVDGAVRTFVGAAEQSDDITTLALTRNPSRTQRRHSPRNTARNSARNPLPNQAPDPR</sequence>
<dbReference type="InterPro" id="IPR001932">
    <property type="entry name" value="PPM-type_phosphatase-like_dom"/>
</dbReference>
<dbReference type="RefSeq" id="WP_139633018.1">
    <property type="nucleotide sequence ID" value="NZ_VDLX02000009.1"/>
</dbReference>
<evidence type="ECO:0000313" key="4">
    <source>
        <dbReference type="Proteomes" id="UP000312512"/>
    </source>
</evidence>
<feature type="compositionally biased region" description="Polar residues" evidence="2">
    <location>
        <begin position="404"/>
        <end position="414"/>
    </location>
</feature>
<feature type="region of interest" description="Disordered" evidence="2">
    <location>
        <begin position="404"/>
        <end position="441"/>
    </location>
</feature>
<proteinExistence type="predicted"/>
<dbReference type="SMART" id="SM00331">
    <property type="entry name" value="PP2C_SIG"/>
    <property type="match status" value="1"/>
</dbReference>
<dbReference type="PANTHER" id="PTHR43156:SF2">
    <property type="entry name" value="STAGE II SPORULATION PROTEIN E"/>
    <property type="match status" value="1"/>
</dbReference>
<keyword evidence="1" id="KW-0378">Hydrolase</keyword>